<protein>
    <submittedName>
        <fullName evidence="2">Uncharacterized protein</fullName>
    </submittedName>
</protein>
<dbReference type="STRING" id="1392247.A0A3N4KBJ3"/>
<dbReference type="AlphaFoldDB" id="A0A3N4KBJ3"/>
<dbReference type="OrthoDB" id="3366546at2759"/>
<feature type="compositionally biased region" description="Basic residues" evidence="1">
    <location>
        <begin position="129"/>
        <end position="148"/>
    </location>
</feature>
<organism evidence="2 3">
    <name type="scientific">Morchella conica CCBAS932</name>
    <dbReference type="NCBI Taxonomy" id="1392247"/>
    <lineage>
        <taxon>Eukaryota</taxon>
        <taxon>Fungi</taxon>
        <taxon>Dikarya</taxon>
        <taxon>Ascomycota</taxon>
        <taxon>Pezizomycotina</taxon>
        <taxon>Pezizomycetes</taxon>
        <taxon>Pezizales</taxon>
        <taxon>Morchellaceae</taxon>
        <taxon>Morchella</taxon>
    </lineage>
</organism>
<proteinExistence type="predicted"/>
<reference evidence="2 3" key="1">
    <citation type="journal article" date="2018" name="Nat. Ecol. Evol.">
        <title>Pezizomycetes genomes reveal the molecular basis of ectomycorrhizal truffle lifestyle.</title>
        <authorList>
            <person name="Murat C."/>
            <person name="Payen T."/>
            <person name="Noel B."/>
            <person name="Kuo A."/>
            <person name="Morin E."/>
            <person name="Chen J."/>
            <person name="Kohler A."/>
            <person name="Krizsan K."/>
            <person name="Balestrini R."/>
            <person name="Da Silva C."/>
            <person name="Montanini B."/>
            <person name="Hainaut M."/>
            <person name="Levati E."/>
            <person name="Barry K.W."/>
            <person name="Belfiori B."/>
            <person name="Cichocki N."/>
            <person name="Clum A."/>
            <person name="Dockter R.B."/>
            <person name="Fauchery L."/>
            <person name="Guy J."/>
            <person name="Iotti M."/>
            <person name="Le Tacon F."/>
            <person name="Lindquist E.A."/>
            <person name="Lipzen A."/>
            <person name="Malagnac F."/>
            <person name="Mello A."/>
            <person name="Molinier V."/>
            <person name="Miyauchi S."/>
            <person name="Poulain J."/>
            <person name="Riccioni C."/>
            <person name="Rubini A."/>
            <person name="Sitrit Y."/>
            <person name="Splivallo R."/>
            <person name="Traeger S."/>
            <person name="Wang M."/>
            <person name="Zifcakova L."/>
            <person name="Wipf D."/>
            <person name="Zambonelli A."/>
            <person name="Paolocci F."/>
            <person name="Nowrousian M."/>
            <person name="Ottonello S."/>
            <person name="Baldrian P."/>
            <person name="Spatafora J.W."/>
            <person name="Henrissat B."/>
            <person name="Nagy L.G."/>
            <person name="Aury J.M."/>
            <person name="Wincker P."/>
            <person name="Grigoriev I.V."/>
            <person name="Bonfante P."/>
            <person name="Martin F.M."/>
        </authorList>
    </citation>
    <scope>NUCLEOTIDE SEQUENCE [LARGE SCALE GENOMIC DNA]</scope>
    <source>
        <strain evidence="2 3">CCBAS932</strain>
    </source>
</reference>
<gene>
    <name evidence="2" type="ORF">P167DRAFT_580174</name>
</gene>
<dbReference type="InParanoid" id="A0A3N4KBJ3"/>
<keyword evidence="3" id="KW-1185">Reference proteome</keyword>
<dbReference type="Proteomes" id="UP000277580">
    <property type="component" value="Unassembled WGS sequence"/>
</dbReference>
<evidence type="ECO:0000313" key="3">
    <source>
        <dbReference type="Proteomes" id="UP000277580"/>
    </source>
</evidence>
<evidence type="ECO:0000256" key="1">
    <source>
        <dbReference type="SAM" id="MobiDB-lite"/>
    </source>
</evidence>
<name>A0A3N4KBJ3_9PEZI</name>
<evidence type="ECO:0000313" key="2">
    <source>
        <dbReference type="EMBL" id="RPB06682.1"/>
    </source>
</evidence>
<feature type="region of interest" description="Disordered" evidence="1">
    <location>
        <begin position="117"/>
        <end position="163"/>
    </location>
</feature>
<sequence>MPIKFTKDHFKWTNGRGLTQRPILYSQKKNTYGLGKKEHSSDQWWEKAFDNQLKNLDVSGGGASGEVTVKQTAPISTAIGMEKMAKYYIRFVKGGILEGEVEKMVKEVEEIPEDISTASEAERKLQGKKEKRAKKEKKSKRDKKRKTGAVKVESKEERRGRKRLKRLVQKELELLKIGK</sequence>
<accession>A0A3N4KBJ3</accession>
<dbReference type="EMBL" id="ML119238">
    <property type="protein sequence ID" value="RPB06682.1"/>
    <property type="molecule type" value="Genomic_DNA"/>
</dbReference>